<reference evidence="3" key="1">
    <citation type="journal article" date="2019" name="Plant Biotechnol. J.">
        <title>Genome sequencing of the Australian wild diploid species Gossypium australe highlights disease resistance and delayed gland morphogenesis.</title>
        <authorList>
            <person name="Cai Y."/>
            <person name="Cai X."/>
            <person name="Wang Q."/>
            <person name="Wang P."/>
            <person name="Zhang Y."/>
            <person name="Cai C."/>
            <person name="Xu Y."/>
            <person name="Wang K."/>
            <person name="Zhou Z."/>
            <person name="Wang C."/>
            <person name="Geng S."/>
            <person name="Li B."/>
            <person name="Dong Q."/>
            <person name="Hou Y."/>
            <person name="Wang H."/>
            <person name="Ai P."/>
            <person name="Liu Z."/>
            <person name="Yi F."/>
            <person name="Sun M."/>
            <person name="An G."/>
            <person name="Cheng J."/>
            <person name="Zhang Y."/>
            <person name="Shi Q."/>
            <person name="Xie Y."/>
            <person name="Shi X."/>
            <person name="Chang Y."/>
            <person name="Huang F."/>
            <person name="Chen Y."/>
            <person name="Hong S."/>
            <person name="Mi L."/>
            <person name="Sun Q."/>
            <person name="Zhang L."/>
            <person name="Zhou B."/>
            <person name="Peng R."/>
            <person name="Zhang X."/>
            <person name="Liu F."/>
        </authorList>
    </citation>
    <scope>NUCLEOTIDE SEQUENCE [LARGE SCALE GENOMIC DNA]</scope>
    <source>
        <strain evidence="3">cv. PA1801</strain>
    </source>
</reference>
<dbReference type="AlphaFoldDB" id="A0A5B6WTT8"/>
<gene>
    <name evidence="2" type="ORF">EPI10_006377</name>
</gene>
<dbReference type="EMBL" id="SMMG02000002">
    <property type="protein sequence ID" value="KAA3484285.1"/>
    <property type="molecule type" value="Genomic_DNA"/>
</dbReference>
<accession>A0A5B6WTT8</accession>
<protein>
    <submittedName>
        <fullName evidence="2">DNA/RNA polymerases superfamily protein</fullName>
    </submittedName>
</protein>
<evidence type="ECO:0000256" key="1">
    <source>
        <dbReference type="SAM" id="MobiDB-lite"/>
    </source>
</evidence>
<organism evidence="2 3">
    <name type="scientific">Gossypium australe</name>
    <dbReference type="NCBI Taxonomy" id="47621"/>
    <lineage>
        <taxon>Eukaryota</taxon>
        <taxon>Viridiplantae</taxon>
        <taxon>Streptophyta</taxon>
        <taxon>Embryophyta</taxon>
        <taxon>Tracheophyta</taxon>
        <taxon>Spermatophyta</taxon>
        <taxon>Magnoliopsida</taxon>
        <taxon>eudicotyledons</taxon>
        <taxon>Gunneridae</taxon>
        <taxon>Pentapetalae</taxon>
        <taxon>rosids</taxon>
        <taxon>malvids</taxon>
        <taxon>Malvales</taxon>
        <taxon>Malvaceae</taxon>
        <taxon>Malvoideae</taxon>
        <taxon>Gossypium</taxon>
    </lineage>
</organism>
<dbReference type="OrthoDB" id="851428at2759"/>
<comment type="caution">
    <text evidence="2">The sequence shown here is derived from an EMBL/GenBank/DDBJ whole genome shotgun (WGS) entry which is preliminary data.</text>
</comment>
<dbReference type="Proteomes" id="UP000325315">
    <property type="component" value="Unassembled WGS sequence"/>
</dbReference>
<proteinExistence type="predicted"/>
<name>A0A5B6WTT8_9ROSI</name>
<feature type="compositionally biased region" description="Basic and acidic residues" evidence="1">
    <location>
        <begin position="14"/>
        <end position="24"/>
    </location>
</feature>
<feature type="region of interest" description="Disordered" evidence="1">
    <location>
        <begin position="1"/>
        <end position="24"/>
    </location>
</feature>
<evidence type="ECO:0000313" key="3">
    <source>
        <dbReference type="Proteomes" id="UP000325315"/>
    </source>
</evidence>
<evidence type="ECO:0000313" key="2">
    <source>
        <dbReference type="EMBL" id="KAA3484285.1"/>
    </source>
</evidence>
<keyword evidence="3" id="KW-1185">Reference proteome</keyword>
<sequence length="99" mass="11760">MSQGAEPVRTGKPSIDKIRKHGEEEFRATVDDDPERAEFWLKNTIGVSTKRHSLPLVEYHNFSGTRENITWEFFQTEFRKKHVSQRFLDQKKKEFLAHK</sequence>